<protein>
    <submittedName>
        <fullName evidence="1">Uncharacterized protein</fullName>
    </submittedName>
</protein>
<organism evidence="1 2">
    <name type="scientific">Rotaria magnacalcarata</name>
    <dbReference type="NCBI Taxonomy" id="392030"/>
    <lineage>
        <taxon>Eukaryota</taxon>
        <taxon>Metazoa</taxon>
        <taxon>Spiralia</taxon>
        <taxon>Gnathifera</taxon>
        <taxon>Rotifera</taxon>
        <taxon>Eurotatoria</taxon>
        <taxon>Bdelloidea</taxon>
        <taxon>Philodinida</taxon>
        <taxon>Philodinidae</taxon>
        <taxon>Rotaria</taxon>
    </lineage>
</organism>
<dbReference type="EMBL" id="CAJOBH010002713">
    <property type="protein sequence ID" value="CAF3919723.1"/>
    <property type="molecule type" value="Genomic_DNA"/>
</dbReference>
<evidence type="ECO:0000313" key="2">
    <source>
        <dbReference type="Proteomes" id="UP000681967"/>
    </source>
</evidence>
<proteinExistence type="predicted"/>
<reference evidence="1" key="1">
    <citation type="submission" date="2021-02" db="EMBL/GenBank/DDBJ databases">
        <authorList>
            <person name="Nowell W R."/>
        </authorList>
    </citation>
    <scope>NUCLEOTIDE SEQUENCE</scope>
</reference>
<dbReference type="AlphaFoldDB" id="A0A8S2LVV5"/>
<evidence type="ECO:0000313" key="1">
    <source>
        <dbReference type="EMBL" id="CAF3919723.1"/>
    </source>
</evidence>
<gene>
    <name evidence="1" type="ORF">BYL167_LOCUS9432</name>
</gene>
<name>A0A8S2LVV5_9BILA</name>
<dbReference type="Proteomes" id="UP000681967">
    <property type="component" value="Unassembled WGS sequence"/>
</dbReference>
<sequence>MLPTLHLIDAAFRNQLITERLASYSQFYNNSLGICNIKNSLNAEQENAFPRISKLLIALRQQIATYPNQYFNGRGIVLTVGSSQLKLTRVNLKMIELTHTRLPVQHVTDGDKDTFRLGFRYMDVKYYLVMIPCATGSFDGTRFCGWTLCKTDSLAQHIYINHVHIFKYENIKYTSANLGYTRIGLEDPNNNSFFFTHCRLPGASTSCFHIIKKPNPHITNSNCYTGGVPLEDIENHEYTLNESLLFNNSRKNRVLFSKTNHLIPNFVDNLLKYIE</sequence>
<comment type="caution">
    <text evidence="1">The sequence shown here is derived from an EMBL/GenBank/DDBJ whole genome shotgun (WGS) entry which is preliminary data.</text>
</comment>
<accession>A0A8S2LVV5</accession>